<keyword evidence="3" id="KW-0378">Hydrolase</keyword>
<feature type="chain" id="PRO_5047357778" evidence="1">
    <location>
        <begin position="23"/>
        <end position="374"/>
    </location>
</feature>
<keyword evidence="1" id="KW-0732">Signal</keyword>
<dbReference type="RefSeq" id="WP_344804211.1">
    <property type="nucleotide sequence ID" value="NZ_BAABAB010000015.1"/>
</dbReference>
<dbReference type="Pfam" id="PF00144">
    <property type="entry name" value="Beta-lactamase"/>
    <property type="match status" value="1"/>
</dbReference>
<dbReference type="Proteomes" id="UP001501490">
    <property type="component" value="Unassembled WGS sequence"/>
</dbReference>
<dbReference type="GO" id="GO:0016787">
    <property type="term" value="F:hydrolase activity"/>
    <property type="evidence" value="ECO:0007669"/>
    <property type="project" value="UniProtKB-KW"/>
</dbReference>
<comment type="caution">
    <text evidence="3">The sequence shown here is derived from an EMBL/GenBank/DDBJ whole genome shotgun (WGS) entry which is preliminary data.</text>
</comment>
<gene>
    <name evidence="3" type="ORF">GCM10022236_21240</name>
</gene>
<dbReference type="InterPro" id="IPR001466">
    <property type="entry name" value="Beta-lactam-related"/>
</dbReference>
<organism evidence="3 4">
    <name type="scientific">Microlunatus ginsengisoli</name>
    <dbReference type="NCBI Taxonomy" id="363863"/>
    <lineage>
        <taxon>Bacteria</taxon>
        <taxon>Bacillati</taxon>
        <taxon>Actinomycetota</taxon>
        <taxon>Actinomycetes</taxon>
        <taxon>Propionibacteriales</taxon>
        <taxon>Propionibacteriaceae</taxon>
        <taxon>Microlunatus</taxon>
    </lineage>
</organism>
<keyword evidence="4" id="KW-1185">Reference proteome</keyword>
<dbReference type="EMBL" id="BAABAB010000015">
    <property type="protein sequence ID" value="GAA3618744.1"/>
    <property type="molecule type" value="Genomic_DNA"/>
</dbReference>
<proteinExistence type="predicted"/>
<dbReference type="PANTHER" id="PTHR43283:SF7">
    <property type="entry name" value="BETA-LACTAMASE-RELATED DOMAIN-CONTAINING PROTEIN"/>
    <property type="match status" value="1"/>
</dbReference>
<evidence type="ECO:0000256" key="1">
    <source>
        <dbReference type="SAM" id="SignalP"/>
    </source>
</evidence>
<feature type="signal peptide" evidence="1">
    <location>
        <begin position="1"/>
        <end position="22"/>
    </location>
</feature>
<dbReference type="InterPro" id="IPR012338">
    <property type="entry name" value="Beta-lactam/transpept-like"/>
</dbReference>
<evidence type="ECO:0000313" key="4">
    <source>
        <dbReference type="Proteomes" id="UP001501490"/>
    </source>
</evidence>
<dbReference type="PROSITE" id="PS51257">
    <property type="entry name" value="PROKAR_LIPOPROTEIN"/>
    <property type="match status" value="1"/>
</dbReference>
<dbReference type="Gene3D" id="3.40.710.10">
    <property type="entry name" value="DD-peptidase/beta-lactamase superfamily"/>
    <property type="match status" value="1"/>
</dbReference>
<evidence type="ECO:0000313" key="3">
    <source>
        <dbReference type="EMBL" id="GAA3618744.1"/>
    </source>
</evidence>
<name>A0ABP6ZTG1_9ACTN</name>
<feature type="domain" description="Beta-lactamase-related" evidence="2">
    <location>
        <begin position="65"/>
        <end position="351"/>
    </location>
</feature>
<accession>A0ABP6ZTG1</accession>
<sequence length="374" mass="40715">MRAQIRLVVAALICTLAGIAGCAPPAPLPSTSPAPAAPDVDYAHVEESIESAIRSGSAELDNVRAVLVVVDGQTKIAHYRHGFTATDHEHIFSATKSVVSTLIGIAVADGLIPSLDAPLADLLPEHRDQMEPEVAKVTLRQLLTMSAGFAPYPSDDDEQSILAGKLDLVGWAVSMGQDTTAGTEFRYSDVSAHLAAAVLLSSLRHHPATRNQTVLDYARERLFDPLGISTRPAYEDLPMTKNSEFDRAGFAWMRLRDLHLGGFGIRLTAEDMVKLGRLYLDDGMWHGKRVLPEGWVQQATAPSPVASYYGMFWWRDTQWGLPLFAARGARGQRIVVVPDRRAVIVTLCLTATDTPMSDGAIEPIINDKILFALR</sequence>
<reference evidence="4" key="1">
    <citation type="journal article" date="2019" name="Int. J. Syst. Evol. Microbiol.">
        <title>The Global Catalogue of Microorganisms (GCM) 10K type strain sequencing project: providing services to taxonomists for standard genome sequencing and annotation.</title>
        <authorList>
            <consortium name="The Broad Institute Genomics Platform"/>
            <consortium name="The Broad Institute Genome Sequencing Center for Infectious Disease"/>
            <person name="Wu L."/>
            <person name="Ma J."/>
        </authorList>
    </citation>
    <scope>NUCLEOTIDE SEQUENCE [LARGE SCALE GENOMIC DNA]</scope>
    <source>
        <strain evidence="4">JCM 16929</strain>
    </source>
</reference>
<dbReference type="InterPro" id="IPR050789">
    <property type="entry name" value="Diverse_Enzym_Activities"/>
</dbReference>
<dbReference type="PANTHER" id="PTHR43283">
    <property type="entry name" value="BETA-LACTAMASE-RELATED"/>
    <property type="match status" value="1"/>
</dbReference>
<protein>
    <submittedName>
        <fullName evidence="3">Serine hydrolase</fullName>
    </submittedName>
</protein>
<dbReference type="SUPFAM" id="SSF56601">
    <property type="entry name" value="beta-lactamase/transpeptidase-like"/>
    <property type="match status" value="1"/>
</dbReference>
<evidence type="ECO:0000259" key="2">
    <source>
        <dbReference type="Pfam" id="PF00144"/>
    </source>
</evidence>